<keyword evidence="1" id="KW-0812">Transmembrane</keyword>
<protein>
    <submittedName>
        <fullName evidence="2">Uncharacterized protein</fullName>
    </submittedName>
</protein>
<organism evidence="2">
    <name type="scientific">viral metagenome</name>
    <dbReference type="NCBI Taxonomy" id="1070528"/>
    <lineage>
        <taxon>unclassified sequences</taxon>
        <taxon>metagenomes</taxon>
        <taxon>organismal metagenomes</taxon>
    </lineage>
</organism>
<feature type="transmembrane region" description="Helical" evidence="1">
    <location>
        <begin position="50"/>
        <end position="71"/>
    </location>
</feature>
<name>A0A6M3MBG4_9ZZZZ</name>
<dbReference type="AlphaFoldDB" id="A0A6M3MBG4"/>
<reference evidence="2" key="1">
    <citation type="submission" date="2020-03" db="EMBL/GenBank/DDBJ databases">
        <title>The deep terrestrial virosphere.</title>
        <authorList>
            <person name="Holmfeldt K."/>
            <person name="Nilsson E."/>
            <person name="Simone D."/>
            <person name="Lopez-Fernandez M."/>
            <person name="Wu X."/>
            <person name="de Brujin I."/>
            <person name="Lundin D."/>
            <person name="Andersson A."/>
            <person name="Bertilsson S."/>
            <person name="Dopson M."/>
        </authorList>
    </citation>
    <scope>NUCLEOTIDE SEQUENCE</scope>
    <source>
        <strain evidence="2">MM171B01002</strain>
    </source>
</reference>
<accession>A0A6M3MBG4</accession>
<keyword evidence="1" id="KW-0472">Membrane</keyword>
<gene>
    <name evidence="2" type="ORF">MM171B01002_0002</name>
</gene>
<sequence length="76" mass="8268">MEHDDLVKEAEKLAEEKTKGELAKLAFVYAYVANHELVLVIEKLASLSKLVWGILLALVLTLGSAVIGMVFKVLSG</sequence>
<proteinExistence type="predicted"/>
<evidence type="ECO:0000256" key="1">
    <source>
        <dbReference type="SAM" id="Phobius"/>
    </source>
</evidence>
<keyword evidence="1" id="KW-1133">Transmembrane helix</keyword>
<dbReference type="EMBL" id="MT143815">
    <property type="protein sequence ID" value="QJB02923.1"/>
    <property type="molecule type" value="Genomic_DNA"/>
</dbReference>
<evidence type="ECO:0000313" key="2">
    <source>
        <dbReference type="EMBL" id="QJB02923.1"/>
    </source>
</evidence>